<evidence type="ECO:0000313" key="2">
    <source>
        <dbReference type="EMBL" id="CDG95099.1"/>
    </source>
</evidence>
<dbReference type="AlphaFoldDB" id="A0A077N7V3"/>
<gene>
    <name evidence="2" type="ORF">XBP1_1000002</name>
</gene>
<sequence>MRILKFLTLRCVLFLYTAQSYAQEPINHRQHKKPWGPYATKQLKIGSLPDVTEPKKTS</sequence>
<keyword evidence="1" id="KW-0732">Signal</keyword>
<dbReference type="HOGENOM" id="CLU_2978252_0_0_6"/>
<feature type="signal peptide" evidence="1">
    <location>
        <begin position="1"/>
        <end position="22"/>
    </location>
</feature>
<evidence type="ECO:0000313" key="3">
    <source>
        <dbReference type="Proteomes" id="UP000028511"/>
    </source>
</evidence>
<organism evidence="2 3">
    <name type="scientific">Xenorhabdus bovienii str. puntauvense</name>
    <dbReference type="NCBI Taxonomy" id="1398201"/>
    <lineage>
        <taxon>Bacteria</taxon>
        <taxon>Pseudomonadati</taxon>
        <taxon>Pseudomonadota</taxon>
        <taxon>Gammaproteobacteria</taxon>
        <taxon>Enterobacterales</taxon>
        <taxon>Morganellaceae</taxon>
        <taxon>Xenorhabdus</taxon>
    </lineage>
</organism>
<dbReference type="Proteomes" id="UP000028511">
    <property type="component" value="Unassembled WGS sequence"/>
</dbReference>
<proteinExistence type="predicted"/>
<comment type="caution">
    <text evidence="2">The sequence shown here is derived from an EMBL/GenBank/DDBJ whole genome shotgun (WGS) entry which is preliminary data.</text>
</comment>
<feature type="chain" id="PRO_5001721348" evidence="1">
    <location>
        <begin position="23"/>
        <end position="58"/>
    </location>
</feature>
<evidence type="ECO:0000256" key="1">
    <source>
        <dbReference type="SAM" id="SignalP"/>
    </source>
</evidence>
<dbReference type="EMBL" id="CBSW010000003">
    <property type="protein sequence ID" value="CDG95099.1"/>
    <property type="molecule type" value="Genomic_DNA"/>
</dbReference>
<accession>A0A077N7V3</accession>
<protein>
    <submittedName>
        <fullName evidence="2">Uncharacterized protein</fullName>
    </submittedName>
</protein>
<name>A0A077N7V3_XENBV</name>
<reference evidence="2" key="1">
    <citation type="submission" date="2013-07" db="EMBL/GenBank/DDBJ databases">
        <title>Sub-species coevolution in mutualistic symbiosis.</title>
        <authorList>
            <person name="Murfin K."/>
            <person name="Klassen J."/>
            <person name="Lee M."/>
            <person name="Forst S."/>
            <person name="Stock P."/>
            <person name="Goodrich-Blair H."/>
        </authorList>
    </citation>
    <scope>NUCLEOTIDE SEQUENCE [LARGE SCALE GENOMIC DNA]</scope>
    <source>
        <strain evidence="2">Puntauvense</strain>
    </source>
</reference>